<dbReference type="EMBL" id="JAGFNS010000040">
    <property type="protein sequence ID" value="MBO3743491.1"/>
    <property type="molecule type" value="Genomic_DNA"/>
</dbReference>
<dbReference type="InterPro" id="IPR036388">
    <property type="entry name" value="WH-like_DNA-bd_sf"/>
</dbReference>
<sequence length="314" mass="33245">MALSARMPDLASLELLLVIARTGSLSAAGRELGLTQQAVSARLAGLEARTGIRLAVRTTRGAVLTPAGTVLAGWADRLLQAAHEVDTGIASLRADAQGRMRIAASLTIAEQLLPGWLVTLRAQARRQGKEPIEVVLQATNSDTVVDQVRTGDADLGFIEGSGTPRGLRSRVVAHDELVLVVLPDHRWARRSSGVTAEELNDTPLVTREAGSGTREFLATALRSRLGAGTRQSKPALELSTTASVRAAVLAGAGPAVLSRLAVTDDLRGERLRHVAVIDLDLRRELRAIWDGPRTPPAGAVRAFLAHLGARTAPR</sequence>
<protein>
    <submittedName>
        <fullName evidence="6">LysR family transcriptional regulator</fullName>
    </submittedName>
</protein>
<keyword evidence="7" id="KW-1185">Reference proteome</keyword>
<evidence type="ECO:0000256" key="2">
    <source>
        <dbReference type="ARBA" id="ARBA00023015"/>
    </source>
</evidence>
<dbReference type="Proteomes" id="UP000679690">
    <property type="component" value="Unassembled WGS sequence"/>
</dbReference>
<dbReference type="InterPro" id="IPR005119">
    <property type="entry name" value="LysR_subst-bd"/>
</dbReference>
<dbReference type="PANTHER" id="PTHR30126:SF39">
    <property type="entry name" value="HTH-TYPE TRANSCRIPTIONAL REGULATOR CYSL"/>
    <property type="match status" value="1"/>
</dbReference>
<dbReference type="Pfam" id="PF03466">
    <property type="entry name" value="LysR_substrate"/>
    <property type="match status" value="1"/>
</dbReference>
<keyword evidence="4" id="KW-0804">Transcription</keyword>
<dbReference type="Gene3D" id="3.40.190.10">
    <property type="entry name" value="Periplasmic binding protein-like II"/>
    <property type="match status" value="2"/>
</dbReference>
<dbReference type="SUPFAM" id="SSF46785">
    <property type="entry name" value="Winged helix' DNA-binding domain"/>
    <property type="match status" value="1"/>
</dbReference>
<evidence type="ECO:0000313" key="6">
    <source>
        <dbReference type="EMBL" id="MBO3743491.1"/>
    </source>
</evidence>
<accession>A0ABS3UY27</accession>
<dbReference type="PROSITE" id="PS50931">
    <property type="entry name" value="HTH_LYSR"/>
    <property type="match status" value="1"/>
</dbReference>
<dbReference type="Pfam" id="PF00126">
    <property type="entry name" value="HTH_1"/>
    <property type="match status" value="1"/>
</dbReference>
<dbReference type="InterPro" id="IPR000847">
    <property type="entry name" value="LysR_HTH_N"/>
</dbReference>
<organism evidence="6 7">
    <name type="scientific">Actinoplanes flavus</name>
    <dbReference type="NCBI Taxonomy" id="2820290"/>
    <lineage>
        <taxon>Bacteria</taxon>
        <taxon>Bacillati</taxon>
        <taxon>Actinomycetota</taxon>
        <taxon>Actinomycetes</taxon>
        <taxon>Micromonosporales</taxon>
        <taxon>Micromonosporaceae</taxon>
        <taxon>Actinoplanes</taxon>
    </lineage>
</organism>
<reference evidence="6 7" key="1">
    <citation type="submission" date="2021-03" db="EMBL/GenBank/DDBJ databases">
        <title>Actinoplanes flavus sp. nov., a novel actinomycete isolated from Coconut Palm rhizosphere soil.</title>
        <authorList>
            <person name="Luo X."/>
        </authorList>
    </citation>
    <scope>NUCLEOTIDE SEQUENCE [LARGE SCALE GENOMIC DNA]</scope>
    <source>
        <strain evidence="6 7">NEAU-H7</strain>
    </source>
</reference>
<keyword evidence="2" id="KW-0805">Transcription regulation</keyword>
<proteinExistence type="inferred from homology"/>
<name>A0ABS3UY27_9ACTN</name>
<keyword evidence="3" id="KW-0238">DNA-binding</keyword>
<evidence type="ECO:0000259" key="5">
    <source>
        <dbReference type="PROSITE" id="PS50931"/>
    </source>
</evidence>
<dbReference type="InterPro" id="IPR036390">
    <property type="entry name" value="WH_DNA-bd_sf"/>
</dbReference>
<gene>
    <name evidence="6" type="ORF">J5X75_38935</name>
</gene>
<comment type="similarity">
    <text evidence="1">Belongs to the LysR transcriptional regulatory family.</text>
</comment>
<evidence type="ECO:0000256" key="3">
    <source>
        <dbReference type="ARBA" id="ARBA00023125"/>
    </source>
</evidence>
<evidence type="ECO:0000313" key="7">
    <source>
        <dbReference type="Proteomes" id="UP000679690"/>
    </source>
</evidence>
<comment type="caution">
    <text evidence="6">The sequence shown here is derived from an EMBL/GenBank/DDBJ whole genome shotgun (WGS) entry which is preliminary data.</text>
</comment>
<feature type="domain" description="HTH lysR-type" evidence="5">
    <location>
        <begin position="8"/>
        <end position="65"/>
    </location>
</feature>
<dbReference type="Gene3D" id="1.10.10.10">
    <property type="entry name" value="Winged helix-like DNA-binding domain superfamily/Winged helix DNA-binding domain"/>
    <property type="match status" value="1"/>
</dbReference>
<dbReference type="SUPFAM" id="SSF53850">
    <property type="entry name" value="Periplasmic binding protein-like II"/>
    <property type="match status" value="1"/>
</dbReference>
<evidence type="ECO:0000256" key="4">
    <source>
        <dbReference type="ARBA" id="ARBA00023163"/>
    </source>
</evidence>
<evidence type="ECO:0000256" key="1">
    <source>
        <dbReference type="ARBA" id="ARBA00009437"/>
    </source>
</evidence>
<dbReference type="PANTHER" id="PTHR30126">
    <property type="entry name" value="HTH-TYPE TRANSCRIPTIONAL REGULATOR"/>
    <property type="match status" value="1"/>
</dbReference>